<protein>
    <recommendedName>
        <fullName evidence="3">Remorin C-terminal domain-containing protein</fullName>
    </recommendedName>
</protein>
<evidence type="ECO:0000256" key="1">
    <source>
        <dbReference type="ARBA" id="ARBA00005711"/>
    </source>
</evidence>
<evidence type="ECO:0000256" key="2">
    <source>
        <dbReference type="SAM" id="MobiDB-lite"/>
    </source>
</evidence>
<dbReference type="AlphaFoldDB" id="A0AAN9SZA6"/>
<accession>A0AAN9SZA6</accession>
<organism evidence="4 5">
    <name type="scientific">Psophocarpus tetragonolobus</name>
    <name type="common">Winged bean</name>
    <name type="synonym">Dolichos tetragonolobus</name>
    <dbReference type="NCBI Taxonomy" id="3891"/>
    <lineage>
        <taxon>Eukaryota</taxon>
        <taxon>Viridiplantae</taxon>
        <taxon>Streptophyta</taxon>
        <taxon>Embryophyta</taxon>
        <taxon>Tracheophyta</taxon>
        <taxon>Spermatophyta</taxon>
        <taxon>Magnoliopsida</taxon>
        <taxon>eudicotyledons</taxon>
        <taxon>Gunneridae</taxon>
        <taxon>Pentapetalae</taxon>
        <taxon>rosids</taxon>
        <taxon>fabids</taxon>
        <taxon>Fabales</taxon>
        <taxon>Fabaceae</taxon>
        <taxon>Papilionoideae</taxon>
        <taxon>50 kb inversion clade</taxon>
        <taxon>NPAAA clade</taxon>
        <taxon>indigoferoid/millettioid clade</taxon>
        <taxon>Phaseoleae</taxon>
        <taxon>Psophocarpus</taxon>
    </lineage>
</organism>
<feature type="compositionally biased region" description="Basic and acidic residues" evidence="2">
    <location>
        <begin position="56"/>
        <end position="66"/>
    </location>
</feature>
<gene>
    <name evidence="4" type="ORF">VNO78_02805</name>
</gene>
<feature type="domain" description="Remorin C-terminal" evidence="3">
    <location>
        <begin position="127"/>
        <end position="231"/>
    </location>
</feature>
<dbReference type="EMBL" id="JAYMYS010000001">
    <property type="protein sequence ID" value="KAK7411372.1"/>
    <property type="molecule type" value="Genomic_DNA"/>
</dbReference>
<feature type="region of interest" description="Disordered" evidence="2">
    <location>
        <begin position="1"/>
        <end position="23"/>
    </location>
</feature>
<evidence type="ECO:0000313" key="4">
    <source>
        <dbReference type="EMBL" id="KAK7411372.1"/>
    </source>
</evidence>
<evidence type="ECO:0000259" key="3">
    <source>
        <dbReference type="Pfam" id="PF03763"/>
    </source>
</evidence>
<comment type="similarity">
    <text evidence="1">Belongs to the remorin family.</text>
</comment>
<feature type="region of interest" description="Disordered" evidence="2">
    <location>
        <begin position="53"/>
        <end position="108"/>
    </location>
</feature>
<dbReference type="Pfam" id="PF03763">
    <property type="entry name" value="Remorin_C"/>
    <property type="match status" value="1"/>
</dbReference>
<comment type="caution">
    <text evidence="4">The sequence shown here is derived from an EMBL/GenBank/DDBJ whole genome shotgun (WGS) entry which is preliminary data.</text>
</comment>
<dbReference type="PANTHER" id="PTHR31471:SF5">
    <property type="entry name" value="GB|AAD39278.1"/>
    <property type="match status" value="1"/>
</dbReference>
<proteinExistence type="inferred from homology"/>
<reference evidence="4 5" key="1">
    <citation type="submission" date="2024-01" db="EMBL/GenBank/DDBJ databases">
        <title>The genomes of 5 underutilized Papilionoideae crops provide insights into root nodulation and disease resistanc.</title>
        <authorList>
            <person name="Jiang F."/>
        </authorList>
    </citation>
    <scope>NUCLEOTIDE SEQUENCE [LARGE SCALE GENOMIC DNA]</scope>
    <source>
        <strain evidence="4">DUOXIRENSHENG_FW03</strain>
        <tissue evidence="4">Leaves</tissue>
    </source>
</reference>
<dbReference type="InterPro" id="IPR005516">
    <property type="entry name" value="Remorin_C"/>
</dbReference>
<dbReference type="PANTHER" id="PTHR31471">
    <property type="entry name" value="OS02G0116800 PROTEIN"/>
    <property type="match status" value="1"/>
</dbReference>
<sequence length="238" mass="27725">MDYRLNQRRVSFSDPHSRQPDDEHVTAVAAAAFSIHSLEEALNLQKMKVSAKFSRPKTERGREGKISRSPIMGEISRERSSGQALARTRESRFPVKRPSGVFTPTPRPIIPAAGCQNHKRNSIIQDKNDKATIWEKTKIERIQKRYQKIKSKILAWESERKILAKMQMERKKSQWELKRAMEMQHYKNKIARIDMIAQGAITQLEDHKRKEESKAKEKAKKIRKTGRVPVKFFCFKSL</sequence>
<dbReference type="Proteomes" id="UP001386955">
    <property type="component" value="Unassembled WGS sequence"/>
</dbReference>
<name>A0AAN9SZA6_PSOTE</name>
<evidence type="ECO:0000313" key="5">
    <source>
        <dbReference type="Proteomes" id="UP001386955"/>
    </source>
</evidence>
<keyword evidence="5" id="KW-1185">Reference proteome</keyword>